<feature type="coiled-coil region" evidence="1">
    <location>
        <begin position="126"/>
        <end position="160"/>
    </location>
</feature>
<gene>
    <name evidence="2" type="ORF">RclHR1_12160006</name>
</gene>
<dbReference type="EMBL" id="BEXD01000243">
    <property type="protein sequence ID" value="GBB85681.1"/>
    <property type="molecule type" value="Genomic_DNA"/>
</dbReference>
<accession>A0A2Z6QLJ4</accession>
<dbReference type="Gene3D" id="3.80.10.10">
    <property type="entry name" value="Ribonuclease Inhibitor"/>
    <property type="match status" value="1"/>
</dbReference>
<dbReference type="AlphaFoldDB" id="A0A2Z6QLJ4"/>
<comment type="caution">
    <text evidence="2">The sequence shown here is derived from an EMBL/GenBank/DDBJ whole genome shotgun (WGS) entry which is preliminary data.</text>
</comment>
<evidence type="ECO:0000256" key="1">
    <source>
        <dbReference type="SAM" id="Coils"/>
    </source>
</evidence>
<organism evidence="2 3">
    <name type="scientific">Rhizophagus clarus</name>
    <dbReference type="NCBI Taxonomy" id="94130"/>
    <lineage>
        <taxon>Eukaryota</taxon>
        <taxon>Fungi</taxon>
        <taxon>Fungi incertae sedis</taxon>
        <taxon>Mucoromycota</taxon>
        <taxon>Glomeromycotina</taxon>
        <taxon>Glomeromycetes</taxon>
        <taxon>Glomerales</taxon>
        <taxon>Glomeraceae</taxon>
        <taxon>Rhizophagus</taxon>
    </lineage>
</organism>
<dbReference type="Proteomes" id="UP000247702">
    <property type="component" value="Unassembled WGS sequence"/>
</dbReference>
<proteinExistence type="predicted"/>
<dbReference type="InterPro" id="IPR032675">
    <property type="entry name" value="LRR_dom_sf"/>
</dbReference>
<protein>
    <submittedName>
        <fullName evidence="2">Uncharacterized protein</fullName>
    </submittedName>
</protein>
<evidence type="ECO:0000313" key="3">
    <source>
        <dbReference type="Proteomes" id="UP000247702"/>
    </source>
</evidence>
<keyword evidence="1" id="KW-0175">Coiled coil</keyword>
<name>A0A2Z6QLJ4_9GLOM</name>
<keyword evidence="3" id="KW-1185">Reference proteome</keyword>
<reference evidence="2 3" key="1">
    <citation type="submission" date="2017-11" db="EMBL/GenBank/DDBJ databases">
        <title>The genome of Rhizophagus clarus HR1 reveals common genetic basis of auxotrophy among arbuscular mycorrhizal fungi.</title>
        <authorList>
            <person name="Kobayashi Y."/>
        </authorList>
    </citation>
    <scope>NUCLEOTIDE SEQUENCE [LARGE SCALE GENOMIC DNA]</scope>
    <source>
        <strain evidence="2 3">HR1</strain>
    </source>
</reference>
<evidence type="ECO:0000313" key="2">
    <source>
        <dbReference type="EMBL" id="GBB85681.1"/>
    </source>
</evidence>
<sequence length="161" mass="18858">MWLFSQVDAQGWLDYNYPEDGVYRGLSPNISFHMFHDNRQKRRKEIKALDIWAASNLSGSLKVDGFDNLENFNCWRNSLTELDLRGAPNLKRNNKLTELDTSNCPRLEKLICDGNQLRLTQGITDQNHQENIIQNLQTQLEQERKKNKFLMGQLENESEDE</sequence>
<dbReference type="SUPFAM" id="SSF52058">
    <property type="entry name" value="L domain-like"/>
    <property type="match status" value="1"/>
</dbReference>